<keyword evidence="1" id="KW-1133">Transmembrane helix</keyword>
<comment type="caution">
    <text evidence="2">The sequence shown here is derived from an EMBL/GenBank/DDBJ whole genome shotgun (WGS) entry which is preliminary data.</text>
</comment>
<accession>A0ABV7UWD2</accession>
<gene>
    <name evidence="2" type="ORF">ACFOM9_14800</name>
</gene>
<evidence type="ECO:0000313" key="3">
    <source>
        <dbReference type="Proteomes" id="UP001595724"/>
    </source>
</evidence>
<proteinExistence type="predicted"/>
<keyword evidence="3" id="KW-1185">Reference proteome</keyword>
<protein>
    <recommendedName>
        <fullName evidence="4">DUF1109 domain-containing protein</fullName>
    </recommendedName>
</protein>
<feature type="transmembrane region" description="Helical" evidence="1">
    <location>
        <begin position="106"/>
        <end position="124"/>
    </location>
</feature>
<keyword evidence="1" id="KW-0472">Membrane</keyword>
<organism evidence="2 3">
    <name type="scientific">Luteimonas notoginsengisoli</name>
    <dbReference type="NCBI Taxonomy" id="1578200"/>
    <lineage>
        <taxon>Bacteria</taxon>
        <taxon>Pseudomonadati</taxon>
        <taxon>Pseudomonadota</taxon>
        <taxon>Gammaproteobacteria</taxon>
        <taxon>Lysobacterales</taxon>
        <taxon>Lysobacteraceae</taxon>
        <taxon>Luteimonas</taxon>
    </lineage>
</organism>
<name>A0ABV7UWD2_9GAMM</name>
<dbReference type="RefSeq" id="WP_386712548.1">
    <property type="nucleotide sequence ID" value="NZ_JBHRYF010000014.1"/>
</dbReference>
<dbReference type="EMBL" id="JBHRYF010000014">
    <property type="protein sequence ID" value="MFC3661329.1"/>
    <property type="molecule type" value="Genomic_DNA"/>
</dbReference>
<dbReference type="Proteomes" id="UP001595724">
    <property type="component" value="Unassembled WGS sequence"/>
</dbReference>
<evidence type="ECO:0008006" key="4">
    <source>
        <dbReference type="Google" id="ProtNLM"/>
    </source>
</evidence>
<feature type="transmembrane region" description="Helical" evidence="1">
    <location>
        <begin position="131"/>
        <end position="150"/>
    </location>
</feature>
<reference evidence="3" key="1">
    <citation type="journal article" date="2019" name="Int. J. Syst. Evol. Microbiol.">
        <title>The Global Catalogue of Microorganisms (GCM) 10K type strain sequencing project: providing services to taxonomists for standard genome sequencing and annotation.</title>
        <authorList>
            <consortium name="The Broad Institute Genomics Platform"/>
            <consortium name="The Broad Institute Genome Sequencing Center for Infectious Disease"/>
            <person name="Wu L."/>
            <person name="Ma J."/>
        </authorList>
    </citation>
    <scope>NUCLEOTIDE SEQUENCE [LARGE SCALE GENOMIC DNA]</scope>
    <source>
        <strain evidence="3">KCTC 42211</strain>
    </source>
</reference>
<evidence type="ECO:0000313" key="2">
    <source>
        <dbReference type="EMBL" id="MFC3661329.1"/>
    </source>
</evidence>
<sequence length="185" mass="19330">MAFRMREDVERRTNPWRLATWGGAACLLLLPLAAMQWFPGSGVDWTLADFVVMGALLSIACGACELVWRATGLFYRAAAGMAILTGFVTIWVNLAVGMIGDEGNPYNLLFAGVLAIAVFGAAFARRRPRGMALAMAATALAQAAVAGVALAAGVDLPGALCSGVFAAPWLLSALLFELAGRRAPA</sequence>
<feature type="transmembrane region" description="Helical" evidence="1">
    <location>
        <begin position="80"/>
        <end position="100"/>
    </location>
</feature>
<feature type="transmembrane region" description="Helical" evidence="1">
    <location>
        <begin position="156"/>
        <end position="176"/>
    </location>
</feature>
<feature type="transmembrane region" description="Helical" evidence="1">
    <location>
        <begin position="45"/>
        <end position="68"/>
    </location>
</feature>
<evidence type="ECO:0000256" key="1">
    <source>
        <dbReference type="SAM" id="Phobius"/>
    </source>
</evidence>
<keyword evidence="1" id="KW-0812">Transmembrane</keyword>